<evidence type="ECO:0000313" key="4">
    <source>
        <dbReference type="EMBL" id="NYZ19000.1"/>
    </source>
</evidence>
<organism evidence="4 5">
    <name type="scientific">Azospirillum oleiclasticum</name>
    <dbReference type="NCBI Taxonomy" id="2735135"/>
    <lineage>
        <taxon>Bacteria</taxon>
        <taxon>Pseudomonadati</taxon>
        <taxon>Pseudomonadota</taxon>
        <taxon>Alphaproteobacteria</taxon>
        <taxon>Rhodospirillales</taxon>
        <taxon>Azospirillaceae</taxon>
        <taxon>Azospirillum</taxon>
    </lineage>
</organism>
<proteinExistence type="predicted"/>
<feature type="domain" description="DUF1285" evidence="2">
    <location>
        <begin position="27"/>
        <end position="82"/>
    </location>
</feature>
<dbReference type="InterPro" id="IPR048341">
    <property type="entry name" value="DUF1285_N"/>
</dbReference>
<dbReference type="EMBL" id="JABFDB010000001">
    <property type="protein sequence ID" value="NYZ19000.1"/>
    <property type="molecule type" value="Genomic_DNA"/>
</dbReference>
<dbReference type="Proteomes" id="UP000584642">
    <property type="component" value="Unassembled WGS sequence"/>
</dbReference>
<dbReference type="PIRSF" id="PIRSF029557">
    <property type="entry name" value="UCP029557"/>
    <property type="match status" value="1"/>
</dbReference>
<keyword evidence="5" id="KW-1185">Reference proteome</keyword>
<feature type="region of interest" description="Disordered" evidence="1">
    <location>
        <begin position="1"/>
        <end position="20"/>
    </location>
</feature>
<accession>A0ABX2T585</accession>
<dbReference type="InterPro" id="IPR048342">
    <property type="entry name" value="DUF1285_C"/>
</dbReference>
<dbReference type="Pfam" id="PF06938">
    <property type="entry name" value="DUF1285_N"/>
    <property type="match status" value="1"/>
</dbReference>
<evidence type="ECO:0000259" key="2">
    <source>
        <dbReference type="Pfam" id="PF06938"/>
    </source>
</evidence>
<evidence type="ECO:0000313" key="5">
    <source>
        <dbReference type="Proteomes" id="UP000584642"/>
    </source>
</evidence>
<dbReference type="Gene3D" id="2.30.270.10">
    <property type="entry name" value="duf1285 protein"/>
    <property type="match status" value="1"/>
</dbReference>
<feature type="domain" description="DUF1285" evidence="3">
    <location>
        <begin position="83"/>
        <end position="177"/>
    </location>
</feature>
<reference evidence="4 5" key="1">
    <citation type="submission" date="2020-05" db="EMBL/GenBank/DDBJ databases">
        <title>Azospirillum oleiclasticum sp. nov, a nitrogen-fixing and heavy crude oil-emulsifying bacterium isolated from the crude oil of Yumen Oilfield.</title>
        <authorList>
            <person name="Wu D."/>
            <person name="Cai M."/>
            <person name="Zhang X."/>
        </authorList>
    </citation>
    <scope>NUCLEOTIDE SEQUENCE [LARGE SCALE GENOMIC DNA]</scope>
    <source>
        <strain evidence="4 5">ROY-1-1-2</strain>
    </source>
</reference>
<dbReference type="InterPro" id="IPR010707">
    <property type="entry name" value="DUF1285"/>
</dbReference>
<gene>
    <name evidence="4" type="ORF">HND93_04695</name>
</gene>
<name>A0ABX2T585_9PROT</name>
<dbReference type="Gene3D" id="3.10.540.10">
    <property type="entry name" value="duf1285 like domain"/>
    <property type="match status" value="1"/>
</dbReference>
<evidence type="ECO:0000256" key="1">
    <source>
        <dbReference type="SAM" id="MobiDB-lite"/>
    </source>
</evidence>
<protein>
    <submittedName>
        <fullName evidence="4">DUF1285 domain-containing protein</fullName>
    </submittedName>
</protein>
<evidence type="ECO:0000259" key="3">
    <source>
        <dbReference type="Pfam" id="PF21028"/>
    </source>
</evidence>
<dbReference type="InterPro" id="IPR023361">
    <property type="entry name" value="DUF1285_beta_roll_sf"/>
</dbReference>
<dbReference type="Pfam" id="PF21028">
    <property type="entry name" value="DUF1285_C"/>
    <property type="match status" value="1"/>
</dbReference>
<sequence length="183" mass="20649">MTEGHATKVGGDGEEGKRQLMTAEERRYDIRIARDGTWFHEGGPIRRIELVKLFASVLRRDDAGDFWLVTPAERGRILVEDAPFQAVEMTARGEGRDQILAFRTNVDDWVEAGPDHPIRVDVHPATGEPSPYIEIRQGLEARIARSVFYDLVDRAVPNSPDREAEIGVWSRRVFFVLGRQPGA</sequence>
<dbReference type="RefSeq" id="WP_180280688.1">
    <property type="nucleotide sequence ID" value="NZ_JABFDB010000001.1"/>
</dbReference>
<comment type="caution">
    <text evidence="4">The sequence shown here is derived from an EMBL/GenBank/DDBJ whole genome shotgun (WGS) entry which is preliminary data.</text>
</comment>